<evidence type="ECO:0000313" key="1">
    <source>
        <dbReference type="EMBL" id="VTQ63957.1"/>
    </source>
</evidence>
<dbReference type="Proteomes" id="UP000352698">
    <property type="component" value="Unassembled WGS sequence"/>
</dbReference>
<dbReference type="AlphaFoldDB" id="A0A7G7IQ93"/>
<name>A0A7G7IQ93_ENTHR</name>
<dbReference type="RefSeq" id="WP_010737558.1">
    <property type="nucleotide sequence ID" value="NZ_CABEEP010000001.1"/>
</dbReference>
<proteinExistence type="predicted"/>
<sequence length="324" mass="38016">MDNINIRSEDPTPTGEEQLYNRLNFSEEQIKEDQQQATHEWIKGNDHIFLDDLISKHKNVFSELPNNIKIPGEKIYGIHHREPGDKLLYLHQGKLYYIENLNQFKEKGKAYVIAEDVRYRKNRLFQANKKFNIYQNLVTNVKMTKNKTNGAHTMFVHPDLVCSIIRNNEIFQEAKNSKGVDRRITQPDQNYIGKGLKIGIPKYTSSNPKMTVQLMLYKGSLYQIDPKNKQSKFLADKVERRGVHFFKRNEQGLRVELFQGYVEIAQKNNFLKKYFKNKKRNKTETIHMESHTLGKINQNLQDFETMGKKDQIAGQPWLEVNPNG</sequence>
<evidence type="ECO:0000313" key="2">
    <source>
        <dbReference type="Proteomes" id="UP000352698"/>
    </source>
</evidence>
<accession>A0A7G7IQ93</accession>
<comment type="caution">
    <text evidence="1">The sequence shown here is derived from an EMBL/GenBank/DDBJ whole genome shotgun (WGS) entry which is preliminary data.</text>
</comment>
<reference evidence="1 2" key="1">
    <citation type="submission" date="2019-05" db="EMBL/GenBank/DDBJ databases">
        <authorList>
            <consortium name="Pathogen Informatics"/>
        </authorList>
    </citation>
    <scope>NUCLEOTIDE SEQUENCE [LARGE SCALE GENOMIC DNA]</scope>
    <source>
        <strain evidence="1 2">NCTC12204</strain>
    </source>
</reference>
<gene>
    <name evidence="1" type="ORF">NCTC12204_01395</name>
</gene>
<organism evidence="1 2">
    <name type="scientific">Enterococcus hirae</name>
    <dbReference type="NCBI Taxonomy" id="1354"/>
    <lineage>
        <taxon>Bacteria</taxon>
        <taxon>Bacillati</taxon>
        <taxon>Bacillota</taxon>
        <taxon>Bacilli</taxon>
        <taxon>Lactobacillales</taxon>
        <taxon>Enterococcaceae</taxon>
        <taxon>Enterococcus</taxon>
    </lineage>
</organism>
<protein>
    <submittedName>
        <fullName evidence="1">Uncharacterized protein</fullName>
    </submittedName>
</protein>
<dbReference type="EMBL" id="CABEEP010000001">
    <property type="protein sequence ID" value="VTQ63957.1"/>
    <property type="molecule type" value="Genomic_DNA"/>
</dbReference>